<gene>
    <name evidence="1" type="ORF">CP967_31410</name>
</gene>
<reference evidence="1 2" key="1">
    <citation type="submission" date="2017-09" db="EMBL/GenBank/DDBJ databases">
        <authorList>
            <person name="Lee N."/>
            <person name="Cho B.-K."/>
        </authorList>
    </citation>
    <scope>NUCLEOTIDE SEQUENCE [LARGE SCALE GENOMIC DNA]</scope>
    <source>
        <strain evidence="1 2">ATCC 12769</strain>
    </source>
</reference>
<proteinExistence type="predicted"/>
<dbReference type="RefSeq" id="WP_150491194.1">
    <property type="nucleotide sequence ID" value="NZ_BMUV01000003.1"/>
</dbReference>
<evidence type="ECO:0000313" key="2">
    <source>
        <dbReference type="Proteomes" id="UP000326178"/>
    </source>
</evidence>
<dbReference type="KEGG" id="snk:CP967_31410"/>
<sequence length="118" mass="13141">MTTNPPTCGVLGWLTDEDTVRLQNLAFMGSIMTLDDKELRCGMPEGHLDAHVQFLMDQAFTKPVYWWASWRDGELRHHAAMFTGPGCTATAPGSTDECTLLDGHLEFTHGQHLFDSDS</sequence>
<dbReference type="EMBL" id="CP023702">
    <property type="protein sequence ID" value="QEU75877.1"/>
    <property type="molecule type" value="Genomic_DNA"/>
</dbReference>
<dbReference type="AlphaFoldDB" id="A0A5J6FJ79"/>
<organism evidence="1 2">
    <name type="scientific">Streptomyces nitrosporeus</name>
    <dbReference type="NCBI Taxonomy" id="28894"/>
    <lineage>
        <taxon>Bacteria</taxon>
        <taxon>Bacillati</taxon>
        <taxon>Actinomycetota</taxon>
        <taxon>Actinomycetes</taxon>
        <taxon>Kitasatosporales</taxon>
        <taxon>Streptomycetaceae</taxon>
        <taxon>Streptomyces</taxon>
    </lineage>
</organism>
<dbReference type="Proteomes" id="UP000326178">
    <property type="component" value="Chromosome"/>
</dbReference>
<protein>
    <submittedName>
        <fullName evidence="1">Uncharacterized protein</fullName>
    </submittedName>
</protein>
<keyword evidence="2" id="KW-1185">Reference proteome</keyword>
<dbReference type="OrthoDB" id="3523441at2"/>
<evidence type="ECO:0000313" key="1">
    <source>
        <dbReference type="EMBL" id="QEU75877.1"/>
    </source>
</evidence>
<name>A0A5J6FJ79_9ACTN</name>
<accession>A0A5J6FJ79</accession>